<feature type="domain" description="Ppx/GppA phosphatase N-terminal" evidence="1">
    <location>
        <begin position="23"/>
        <end position="281"/>
    </location>
</feature>
<dbReference type="EMBL" id="LVZK01000001">
    <property type="protein sequence ID" value="OAP86382.1"/>
    <property type="molecule type" value="Genomic_DNA"/>
</dbReference>
<dbReference type="OrthoDB" id="9793035at2"/>
<name>A0A179B3V4_9ACTO</name>
<protein>
    <submittedName>
        <fullName evidence="2">Exopolyphosphatase</fullName>
    </submittedName>
</protein>
<evidence type="ECO:0000313" key="3">
    <source>
        <dbReference type="Proteomes" id="UP000078368"/>
    </source>
</evidence>
<dbReference type="Gene3D" id="3.30.420.150">
    <property type="entry name" value="Exopolyphosphatase. Domain 2"/>
    <property type="match status" value="1"/>
</dbReference>
<evidence type="ECO:0000313" key="2">
    <source>
        <dbReference type="EMBL" id="OAP86382.1"/>
    </source>
</evidence>
<gene>
    <name evidence="2" type="ORF">A4H34_04330</name>
</gene>
<comment type="caution">
    <text evidence="2">The sequence shown here is derived from an EMBL/GenBank/DDBJ whole genome shotgun (WGS) entry which is preliminary data.</text>
</comment>
<organism evidence="2 3">
    <name type="scientific">Peptidiphaga gingivicola</name>
    <dbReference type="NCBI Taxonomy" id="2741497"/>
    <lineage>
        <taxon>Bacteria</taxon>
        <taxon>Bacillati</taxon>
        <taxon>Actinomycetota</taxon>
        <taxon>Actinomycetes</taxon>
        <taxon>Actinomycetales</taxon>
        <taxon>Actinomycetaceae</taxon>
        <taxon>Peptidiphaga</taxon>
    </lineage>
</organism>
<dbReference type="GO" id="GO:0016462">
    <property type="term" value="F:pyrophosphatase activity"/>
    <property type="evidence" value="ECO:0007669"/>
    <property type="project" value="TreeGrafter"/>
</dbReference>
<dbReference type="InterPro" id="IPR050273">
    <property type="entry name" value="GppA/Ppx_hydrolase"/>
</dbReference>
<dbReference type="AlphaFoldDB" id="A0A179B3V4"/>
<dbReference type="Pfam" id="PF02541">
    <property type="entry name" value="Ppx-GppA"/>
    <property type="match status" value="1"/>
</dbReference>
<dbReference type="RefSeq" id="WP_064231204.1">
    <property type="nucleotide sequence ID" value="NZ_LVZK01000001.1"/>
</dbReference>
<dbReference type="Gene3D" id="3.30.420.40">
    <property type="match status" value="1"/>
</dbReference>
<dbReference type="STRING" id="1823756.A4H34_04330"/>
<sequence length="333" mass="34848">MSVAGIDCGTNSIRLLIAEAAPDGSLRDLVREMKVVRLGQGVDRTGEFAQEALERAFAAAEEYGEACRAHGVTSIRFAATSAARDARNRLAFVEGVRSRLGVSPQILSGEEEARVGFAGAISGMPPGTESPLLAVDLGGGSTEIALGTMTGELLGAYSMDVGCVRMHERHLGADVPDSQAVEAARRDVNLALDAAEEHVDLGAAKGLIGLAGSVTTITAKALGLRSYDPERIHGTVLSVDETLATCEWFLSSTRAEREALGFMHPGRVDVIPAGALVWGEVVARAAARIREAGGELAGITTSEHDILDGLAMWAARDPQPPSWRGSEPSPSRG</sequence>
<accession>A0A179B3V4</accession>
<dbReference type="PANTHER" id="PTHR30005">
    <property type="entry name" value="EXOPOLYPHOSPHATASE"/>
    <property type="match status" value="1"/>
</dbReference>
<dbReference type="Proteomes" id="UP000078368">
    <property type="component" value="Unassembled WGS sequence"/>
</dbReference>
<dbReference type="SUPFAM" id="SSF53067">
    <property type="entry name" value="Actin-like ATPase domain"/>
    <property type="match status" value="2"/>
</dbReference>
<keyword evidence="3" id="KW-1185">Reference proteome</keyword>
<proteinExistence type="predicted"/>
<dbReference type="CDD" id="cd24119">
    <property type="entry name" value="ASKHA_NBD_MtPPX2-like"/>
    <property type="match status" value="1"/>
</dbReference>
<dbReference type="InterPro" id="IPR003695">
    <property type="entry name" value="Ppx_GppA_N"/>
</dbReference>
<dbReference type="PANTHER" id="PTHR30005:SF13">
    <property type="entry name" value="EXOPOLYPHOSPHATASE 2"/>
    <property type="match status" value="1"/>
</dbReference>
<dbReference type="InterPro" id="IPR043129">
    <property type="entry name" value="ATPase_NBD"/>
</dbReference>
<evidence type="ECO:0000259" key="1">
    <source>
        <dbReference type="Pfam" id="PF02541"/>
    </source>
</evidence>
<reference evidence="2 3" key="1">
    <citation type="submission" date="2016-04" db="EMBL/GenBank/DDBJ databases">
        <title>Peptidophaga gingivicola gen. nov., sp. nov., isolated from human subgingival plaque.</title>
        <authorList>
            <person name="Beall C.J."/>
            <person name="Mokrzan E.M."/>
            <person name="Griffen A.L."/>
            <person name="Leys E.J."/>
        </authorList>
    </citation>
    <scope>NUCLEOTIDE SEQUENCE [LARGE SCALE GENOMIC DNA]</scope>
    <source>
        <strain evidence="2 3">BA112</strain>
    </source>
</reference>